<reference evidence="1 2" key="1">
    <citation type="submission" date="2019-07" db="EMBL/GenBank/DDBJ databases">
        <title>Whole genome shotgun sequence of Halolactibacillus alkaliphilus NBRC 103919.</title>
        <authorList>
            <person name="Hosoyama A."/>
            <person name="Uohara A."/>
            <person name="Ohji S."/>
            <person name="Ichikawa N."/>
        </authorList>
    </citation>
    <scope>NUCLEOTIDE SEQUENCE [LARGE SCALE GENOMIC DNA]</scope>
    <source>
        <strain evidence="1 2">NBRC 103919</strain>
    </source>
</reference>
<sequence>MKVNKFTFLLILFFIFLLIEENIPKQDVFSTLPYSSQSENYQVKIKYVYHIEEILTHLYQLNGTDSTITSRGFEDFIALNNLQHVNYVQINCYYFFPEYKKTGSD</sequence>
<accession>A0A511X396</accession>
<dbReference type="Proteomes" id="UP000321400">
    <property type="component" value="Unassembled WGS sequence"/>
</dbReference>
<dbReference type="OrthoDB" id="9984294at2"/>
<dbReference type="AlphaFoldDB" id="A0A511X396"/>
<name>A0A511X396_9BACI</name>
<protein>
    <submittedName>
        <fullName evidence="1">Uncharacterized protein</fullName>
    </submittedName>
</protein>
<evidence type="ECO:0000313" key="1">
    <source>
        <dbReference type="EMBL" id="GEN57395.1"/>
    </source>
</evidence>
<dbReference type="RefSeq" id="WP_089800763.1">
    <property type="nucleotide sequence ID" value="NZ_BJYE01000025.1"/>
</dbReference>
<keyword evidence="2" id="KW-1185">Reference proteome</keyword>
<organism evidence="1 2">
    <name type="scientific">Halolactibacillus alkaliphilus</name>
    <dbReference type="NCBI Taxonomy" id="442899"/>
    <lineage>
        <taxon>Bacteria</taxon>
        <taxon>Bacillati</taxon>
        <taxon>Bacillota</taxon>
        <taxon>Bacilli</taxon>
        <taxon>Bacillales</taxon>
        <taxon>Bacillaceae</taxon>
        <taxon>Halolactibacillus</taxon>
    </lineage>
</organism>
<evidence type="ECO:0000313" key="2">
    <source>
        <dbReference type="Proteomes" id="UP000321400"/>
    </source>
</evidence>
<proteinExistence type="predicted"/>
<comment type="caution">
    <text evidence="1">The sequence shown here is derived from an EMBL/GenBank/DDBJ whole genome shotgun (WGS) entry which is preliminary data.</text>
</comment>
<dbReference type="EMBL" id="BJYE01000025">
    <property type="protein sequence ID" value="GEN57395.1"/>
    <property type="molecule type" value="Genomic_DNA"/>
</dbReference>
<gene>
    <name evidence="1" type="ORF">HAL01_18590</name>
</gene>